<evidence type="ECO:0008006" key="3">
    <source>
        <dbReference type="Google" id="ProtNLM"/>
    </source>
</evidence>
<evidence type="ECO:0000313" key="1">
    <source>
        <dbReference type="EMBL" id="KAL3772908.1"/>
    </source>
</evidence>
<accession>A0ABD3N9Y5</accession>
<dbReference type="EMBL" id="JALLPJ020001256">
    <property type="protein sequence ID" value="KAL3772908.1"/>
    <property type="molecule type" value="Genomic_DNA"/>
</dbReference>
<proteinExistence type="predicted"/>
<dbReference type="Proteomes" id="UP001530400">
    <property type="component" value="Unassembled WGS sequence"/>
</dbReference>
<dbReference type="AlphaFoldDB" id="A0ABD3N9Y5"/>
<reference evidence="1 2" key="1">
    <citation type="submission" date="2024-10" db="EMBL/GenBank/DDBJ databases">
        <title>Updated reference genomes for cyclostephanoid diatoms.</title>
        <authorList>
            <person name="Roberts W.R."/>
            <person name="Alverson A.J."/>
        </authorList>
    </citation>
    <scope>NUCLEOTIDE SEQUENCE [LARGE SCALE GENOMIC DNA]</scope>
    <source>
        <strain evidence="1 2">AJA010-31</strain>
    </source>
</reference>
<sequence length="133" mass="14679">MTSVNFNSVKIALQSSSPRPVSVNRCVNTFFASWIGSTLDPESTYSVRRLEGHPSSLPLLMAFISAVCIVYAKQTSKQNKQLTGLSNPILPHKSIHMPPSQPQFRLMQQYLSTVGQRETNVGDLLSAKGILFI</sequence>
<keyword evidence="2" id="KW-1185">Reference proteome</keyword>
<organism evidence="1 2">
    <name type="scientific">Cyclotella atomus</name>
    <dbReference type="NCBI Taxonomy" id="382360"/>
    <lineage>
        <taxon>Eukaryota</taxon>
        <taxon>Sar</taxon>
        <taxon>Stramenopiles</taxon>
        <taxon>Ochrophyta</taxon>
        <taxon>Bacillariophyta</taxon>
        <taxon>Coscinodiscophyceae</taxon>
        <taxon>Thalassiosirophycidae</taxon>
        <taxon>Stephanodiscales</taxon>
        <taxon>Stephanodiscaceae</taxon>
        <taxon>Cyclotella</taxon>
    </lineage>
</organism>
<protein>
    <recommendedName>
        <fullName evidence="3">LAGLIDADG homing endonuclease</fullName>
    </recommendedName>
</protein>
<comment type="caution">
    <text evidence="1">The sequence shown here is derived from an EMBL/GenBank/DDBJ whole genome shotgun (WGS) entry which is preliminary data.</text>
</comment>
<name>A0ABD3N9Y5_9STRA</name>
<evidence type="ECO:0000313" key="2">
    <source>
        <dbReference type="Proteomes" id="UP001530400"/>
    </source>
</evidence>
<gene>
    <name evidence="1" type="ORF">ACHAWO_011692</name>
</gene>